<protein>
    <recommendedName>
        <fullName evidence="3">CCHC-type domain-containing protein</fullName>
    </recommendedName>
</protein>
<dbReference type="AlphaFoldDB" id="A0A061FRD1"/>
<dbReference type="HOGENOM" id="CLU_530430_0_0_1"/>
<feature type="compositionally biased region" description="Basic and acidic residues" evidence="2">
    <location>
        <begin position="334"/>
        <end position="344"/>
    </location>
</feature>
<feature type="region of interest" description="Disordered" evidence="2">
    <location>
        <begin position="326"/>
        <end position="375"/>
    </location>
</feature>
<gene>
    <name evidence="4" type="ORF">TCM_036266</name>
</gene>
<dbReference type="InParanoid" id="A0A061FRD1"/>
<name>A0A061FRD1_THECC</name>
<dbReference type="PANTHER" id="PTHR31286">
    <property type="entry name" value="GLYCINE-RICH CELL WALL STRUCTURAL PROTEIN 1.8-LIKE"/>
    <property type="match status" value="1"/>
</dbReference>
<evidence type="ECO:0000256" key="2">
    <source>
        <dbReference type="SAM" id="MobiDB-lite"/>
    </source>
</evidence>
<dbReference type="Gramene" id="EOY17089">
    <property type="protein sequence ID" value="EOY17089"/>
    <property type="gene ID" value="TCM_036266"/>
</dbReference>
<dbReference type="Proteomes" id="UP000026915">
    <property type="component" value="Chromosome 8"/>
</dbReference>
<dbReference type="InterPro" id="IPR001878">
    <property type="entry name" value="Znf_CCHC"/>
</dbReference>
<reference evidence="4 5" key="1">
    <citation type="journal article" date="2013" name="Genome Biol.">
        <title>The genome sequence of the most widely cultivated cacao type and its use to identify candidate genes regulating pod color.</title>
        <authorList>
            <person name="Motamayor J.C."/>
            <person name="Mockaitis K."/>
            <person name="Schmutz J."/>
            <person name="Haiminen N."/>
            <person name="Iii D.L."/>
            <person name="Cornejo O."/>
            <person name="Findley S.D."/>
            <person name="Zheng P."/>
            <person name="Utro F."/>
            <person name="Royaert S."/>
            <person name="Saski C."/>
            <person name="Jenkins J."/>
            <person name="Podicheti R."/>
            <person name="Zhao M."/>
            <person name="Scheffler B.E."/>
            <person name="Stack J.C."/>
            <person name="Feltus F.A."/>
            <person name="Mustiga G.M."/>
            <person name="Amores F."/>
            <person name="Phillips W."/>
            <person name="Marelli J.P."/>
            <person name="May G.D."/>
            <person name="Shapiro H."/>
            <person name="Ma J."/>
            <person name="Bustamante C.D."/>
            <person name="Schnell R.J."/>
            <person name="Main D."/>
            <person name="Gilbert D."/>
            <person name="Parida L."/>
            <person name="Kuhn D.N."/>
        </authorList>
    </citation>
    <scope>NUCLEOTIDE SEQUENCE [LARGE SCALE GENOMIC DNA]</scope>
    <source>
        <strain evidence="5">cv. Matina 1-6</strain>
    </source>
</reference>
<evidence type="ECO:0000313" key="4">
    <source>
        <dbReference type="EMBL" id="EOY17089.1"/>
    </source>
</evidence>
<proteinExistence type="predicted"/>
<evidence type="ECO:0000259" key="3">
    <source>
        <dbReference type="PROSITE" id="PS50158"/>
    </source>
</evidence>
<keyword evidence="1" id="KW-0862">Zinc</keyword>
<sequence>MATEGSLRKNLTPILDDRSRKKALKQSKSDDLFSEGNLFSYEEMENEKGMDKNSVMENANDVEDRLDILRPWTPNYVRGSHDLSAVVARRGKRGKFAWIVVELDLSKSLIPKFFINGKRQSIEYEGLPRVCFSCGVCGHVKEECHKHRENLTKSIQGDQRVENQQQKDFPFGLWMLVTRRKPRGEDAVKTGCKGQTSVKVARRDQVVGSLPKNQRFPHKQVGAASGDKSTEMAYGNIEDKLVLDKKSNARSEDKLKDKGKEVCVIEDEKFIPIPSQTSQSEEVTVKERSLDPMKHTAIIIANKSISCNSTGKSSTQMRDHVTMAEKLGGKSIHKRDDKPPDKRGSFHMQKVSLKKKTKSKNSISSSRSNALPIVRRGRANGADKVIGSLNFDRSYRVDASGFSGGIWVLWKDWVQLLVERLTNLG</sequence>
<keyword evidence="1" id="KW-0863">Zinc-finger</keyword>
<evidence type="ECO:0000313" key="5">
    <source>
        <dbReference type="Proteomes" id="UP000026915"/>
    </source>
</evidence>
<dbReference type="GO" id="GO:0003676">
    <property type="term" value="F:nucleic acid binding"/>
    <property type="evidence" value="ECO:0007669"/>
    <property type="project" value="InterPro"/>
</dbReference>
<dbReference type="PANTHER" id="PTHR31286:SF99">
    <property type="entry name" value="DUF4283 DOMAIN-CONTAINING PROTEIN"/>
    <property type="match status" value="1"/>
</dbReference>
<dbReference type="InterPro" id="IPR040256">
    <property type="entry name" value="At4g02000-like"/>
</dbReference>
<evidence type="ECO:0000256" key="1">
    <source>
        <dbReference type="PROSITE-ProRule" id="PRU00047"/>
    </source>
</evidence>
<organism evidence="4 5">
    <name type="scientific">Theobroma cacao</name>
    <name type="common">Cacao</name>
    <name type="synonym">Cocoa</name>
    <dbReference type="NCBI Taxonomy" id="3641"/>
    <lineage>
        <taxon>Eukaryota</taxon>
        <taxon>Viridiplantae</taxon>
        <taxon>Streptophyta</taxon>
        <taxon>Embryophyta</taxon>
        <taxon>Tracheophyta</taxon>
        <taxon>Spermatophyta</taxon>
        <taxon>Magnoliopsida</taxon>
        <taxon>eudicotyledons</taxon>
        <taxon>Gunneridae</taxon>
        <taxon>Pentapetalae</taxon>
        <taxon>rosids</taxon>
        <taxon>malvids</taxon>
        <taxon>Malvales</taxon>
        <taxon>Malvaceae</taxon>
        <taxon>Byttnerioideae</taxon>
        <taxon>Theobroma</taxon>
    </lineage>
</organism>
<accession>A0A061FRD1</accession>
<dbReference type="GO" id="GO:0008270">
    <property type="term" value="F:zinc ion binding"/>
    <property type="evidence" value="ECO:0007669"/>
    <property type="project" value="UniProtKB-KW"/>
</dbReference>
<dbReference type="EMBL" id="CM001886">
    <property type="protein sequence ID" value="EOY17089.1"/>
    <property type="molecule type" value="Genomic_DNA"/>
</dbReference>
<keyword evidence="5" id="KW-1185">Reference proteome</keyword>
<keyword evidence="1" id="KW-0479">Metal-binding</keyword>
<feature type="domain" description="CCHC-type" evidence="3">
    <location>
        <begin position="131"/>
        <end position="144"/>
    </location>
</feature>
<dbReference type="PROSITE" id="PS50158">
    <property type="entry name" value="ZF_CCHC"/>
    <property type="match status" value="1"/>
</dbReference>